<organism evidence="2 3">
    <name type="scientific">Arcicella aurantiaca</name>
    <dbReference type="NCBI Taxonomy" id="591202"/>
    <lineage>
        <taxon>Bacteria</taxon>
        <taxon>Pseudomonadati</taxon>
        <taxon>Bacteroidota</taxon>
        <taxon>Cytophagia</taxon>
        <taxon>Cytophagales</taxon>
        <taxon>Flectobacillaceae</taxon>
        <taxon>Arcicella</taxon>
    </lineage>
</organism>
<evidence type="ECO:0000313" key="3">
    <source>
        <dbReference type="Proteomes" id="UP000245489"/>
    </source>
</evidence>
<evidence type="ECO:0000313" key="2">
    <source>
        <dbReference type="EMBL" id="PWK22122.1"/>
    </source>
</evidence>
<reference evidence="2 3" key="1">
    <citation type="submission" date="2018-05" db="EMBL/GenBank/DDBJ databases">
        <title>Genomic Encyclopedia of Archaeal and Bacterial Type Strains, Phase II (KMG-II): from individual species to whole genera.</title>
        <authorList>
            <person name="Goeker M."/>
        </authorList>
    </citation>
    <scope>NUCLEOTIDE SEQUENCE [LARGE SCALE GENOMIC DNA]</scope>
    <source>
        <strain evidence="2 3">DSM 22214</strain>
    </source>
</reference>
<dbReference type="EMBL" id="QGGO01000021">
    <property type="protein sequence ID" value="PWK22122.1"/>
    <property type="molecule type" value="Genomic_DNA"/>
</dbReference>
<feature type="signal peptide" evidence="1">
    <location>
        <begin position="1"/>
        <end position="20"/>
    </location>
</feature>
<evidence type="ECO:0008006" key="4">
    <source>
        <dbReference type="Google" id="ProtNLM"/>
    </source>
</evidence>
<keyword evidence="1" id="KW-0732">Signal</keyword>
<name>A0A316DXQ7_9BACT</name>
<gene>
    <name evidence="2" type="ORF">LV89_03507</name>
</gene>
<accession>A0A316DXQ7</accession>
<feature type="chain" id="PRO_5016288843" description="Outer membrane protein with beta-barrel domain" evidence="1">
    <location>
        <begin position="21"/>
        <end position="277"/>
    </location>
</feature>
<comment type="caution">
    <text evidence="2">The sequence shown here is derived from an EMBL/GenBank/DDBJ whole genome shotgun (WGS) entry which is preliminary data.</text>
</comment>
<dbReference type="RefSeq" id="WP_109744198.1">
    <property type="nucleotide sequence ID" value="NZ_QGGO01000021.1"/>
</dbReference>
<protein>
    <recommendedName>
        <fullName evidence="4">Outer membrane protein with beta-barrel domain</fullName>
    </recommendedName>
</protein>
<dbReference type="OrthoDB" id="947498at2"/>
<sequence>MKRIVLLGFFLTGSSLMSFAQSSGIQKPTTVTPNISIQNFEWFEHSIVGKAGVQIQFQPIKKINFVLDAGAFQSIGQADIMGAGCVAGVSAADKGQVGGSTALGPTGVPLLSIPKMSYQGGFANLDAGIPIKLGDSSRTTIEPFVGIEAKIWNRSADYGTEGNPMVFEEKYKFLSPALGAKLNYTTKSKVKVSLRISTSYPVISKMKTDEKNLTFPNAEIDLTKMLSPSVELGMKFKKVTVKLRYERINIGTSDSLKGYNNPASKANVTGLSIGYDF</sequence>
<proteinExistence type="predicted"/>
<dbReference type="AlphaFoldDB" id="A0A316DXQ7"/>
<evidence type="ECO:0000256" key="1">
    <source>
        <dbReference type="SAM" id="SignalP"/>
    </source>
</evidence>
<dbReference type="Proteomes" id="UP000245489">
    <property type="component" value="Unassembled WGS sequence"/>
</dbReference>
<keyword evidence="3" id="KW-1185">Reference proteome</keyword>